<dbReference type="Pfam" id="PF18913">
    <property type="entry name" value="FBPase_C"/>
    <property type="match status" value="1"/>
</dbReference>
<dbReference type="GO" id="GO:0006000">
    <property type="term" value="P:fructose metabolic process"/>
    <property type="evidence" value="ECO:0007669"/>
    <property type="project" value="TreeGrafter"/>
</dbReference>
<dbReference type="Proteomes" id="UP000789595">
    <property type="component" value="Unassembled WGS sequence"/>
</dbReference>
<comment type="subunit">
    <text evidence="4">Homotetramer.</text>
</comment>
<dbReference type="GO" id="GO:0006002">
    <property type="term" value="P:fructose 6-phosphate metabolic process"/>
    <property type="evidence" value="ECO:0007669"/>
    <property type="project" value="TreeGrafter"/>
</dbReference>
<feature type="domain" description="Fructose-1-6-bisphosphatase class 1 C-terminal" evidence="15">
    <location>
        <begin position="245"/>
        <end position="368"/>
    </location>
</feature>
<evidence type="ECO:0000259" key="15">
    <source>
        <dbReference type="Pfam" id="PF18913"/>
    </source>
</evidence>
<dbReference type="InterPro" id="IPR020548">
    <property type="entry name" value="Fructose_bisphosphatase_AS"/>
</dbReference>
<feature type="signal peptide" evidence="13">
    <location>
        <begin position="1"/>
        <end position="17"/>
    </location>
</feature>
<evidence type="ECO:0000256" key="12">
    <source>
        <dbReference type="RuleBase" id="RU000508"/>
    </source>
</evidence>
<dbReference type="EC" id="3.1.3.11" evidence="5"/>
<keyword evidence="6" id="KW-0479">Metal-binding</keyword>
<evidence type="ECO:0000313" key="16">
    <source>
        <dbReference type="EMBL" id="CAH0379216.1"/>
    </source>
</evidence>
<dbReference type="HAMAP" id="MF_01855">
    <property type="entry name" value="FBPase_class1"/>
    <property type="match status" value="1"/>
</dbReference>
<dbReference type="PRINTS" id="PR00115">
    <property type="entry name" value="F16BPHPHTASE"/>
</dbReference>
<sequence>MRHRRARLAALLATAAALAPRPPFRRRRTRLRATAEPMTTPTLTRWLLDHTRQNPSQEDLEALLSSIAMGCKTISGIVQRAGVDGLDGAADTINVQDEQQKQLDIIANEVLKDALRYTGKVGLAASEEEADPMLVEEAFGSKYVAVFDPLDGSSNVQAAVATGTIFGIFKQNVECLVDDDDENMDDDQTRCLLNALQPGRSLVAAGYCMYSSSTVLVFSLGDGVHGFTLDPRSQEFVLSHDDVRIPERGPYYSFNEGNAKEWDAHVRGYLDSLQGVKGSRYVGSMVADVHRTLLYGGIYGYPADTKNKNGKLRLLYEAAPMSFLVEQAGGRCSDGRRPIMDVVPSSVHQRVPVFLGSSEDVRDLEAFYSDDL</sequence>
<feature type="domain" description="Fructose-1-6-bisphosphatase class I N-terminal" evidence="14">
    <location>
        <begin position="42"/>
        <end position="240"/>
    </location>
</feature>
<dbReference type="EMBL" id="CAKKNE010000006">
    <property type="protein sequence ID" value="CAH0379216.1"/>
    <property type="molecule type" value="Genomic_DNA"/>
</dbReference>
<dbReference type="GO" id="GO:0046872">
    <property type="term" value="F:metal ion binding"/>
    <property type="evidence" value="ECO:0007669"/>
    <property type="project" value="UniProtKB-KW"/>
</dbReference>
<evidence type="ECO:0000256" key="1">
    <source>
        <dbReference type="ARBA" id="ARBA00001273"/>
    </source>
</evidence>
<dbReference type="OrthoDB" id="10256725at2759"/>
<keyword evidence="7 12" id="KW-0378">Hydrolase</keyword>
<accession>A0A8J2X731</accession>
<gene>
    <name evidence="16" type="ORF">PECAL_6P08180</name>
</gene>
<feature type="chain" id="PRO_5035202936" description="fructose-bisphosphatase" evidence="13">
    <location>
        <begin position="18"/>
        <end position="372"/>
    </location>
</feature>
<evidence type="ECO:0000256" key="3">
    <source>
        <dbReference type="ARBA" id="ARBA00010941"/>
    </source>
</evidence>
<evidence type="ECO:0000259" key="14">
    <source>
        <dbReference type="Pfam" id="PF00316"/>
    </source>
</evidence>
<evidence type="ECO:0000256" key="7">
    <source>
        <dbReference type="ARBA" id="ARBA00022801"/>
    </source>
</evidence>
<proteinExistence type="inferred from homology"/>
<dbReference type="Gene3D" id="3.40.190.80">
    <property type="match status" value="1"/>
</dbReference>
<dbReference type="InterPro" id="IPR044015">
    <property type="entry name" value="FBPase_C_dom"/>
</dbReference>
<dbReference type="PANTHER" id="PTHR11556">
    <property type="entry name" value="FRUCTOSE-1,6-BISPHOSPHATASE-RELATED"/>
    <property type="match status" value="1"/>
</dbReference>
<dbReference type="AlphaFoldDB" id="A0A8J2X731"/>
<dbReference type="GO" id="GO:0005829">
    <property type="term" value="C:cytosol"/>
    <property type="evidence" value="ECO:0007669"/>
    <property type="project" value="TreeGrafter"/>
</dbReference>
<dbReference type="InterPro" id="IPR028343">
    <property type="entry name" value="FBPtase"/>
</dbReference>
<evidence type="ECO:0000256" key="2">
    <source>
        <dbReference type="ARBA" id="ARBA00001946"/>
    </source>
</evidence>
<dbReference type="Pfam" id="PF00316">
    <property type="entry name" value="FBPase"/>
    <property type="match status" value="1"/>
</dbReference>
<keyword evidence="8" id="KW-0460">Magnesium</keyword>
<evidence type="ECO:0000256" key="5">
    <source>
        <dbReference type="ARBA" id="ARBA00013093"/>
    </source>
</evidence>
<organism evidence="16 17">
    <name type="scientific">Pelagomonas calceolata</name>
    <dbReference type="NCBI Taxonomy" id="35677"/>
    <lineage>
        <taxon>Eukaryota</taxon>
        <taxon>Sar</taxon>
        <taxon>Stramenopiles</taxon>
        <taxon>Ochrophyta</taxon>
        <taxon>Pelagophyceae</taxon>
        <taxon>Pelagomonadales</taxon>
        <taxon>Pelagomonadaceae</taxon>
        <taxon>Pelagomonas</taxon>
    </lineage>
</organism>
<evidence type="ECO:0000256" key="8">
    <source>
        <dbReference type="ARBA" id="ARBA00022842"/>
    </source>
</evidence>
<name>A0A8J2X731_9STRA</name>
<comment type="pathway">
    <text evidence="10">Carbohydrate biosynthesis.</text>
</comment>
<protein>
    <recommendedName>
        <fullName evidence="5">fructose-bisphosphatase</fullName>
        <ecNumber evidence="5">3.1.3.11</ecNumber>
    </recommendedName>
    <alternativeName>
        <fullName evidence="11">D-fructose-1,6-bisphosphate 1-phosphohydrolase</fullName>
    </alternativeName>
</protein>
<dbReference type="FunFam" id="3.40.190.80:FF:000001">
    <property type="entry name" value="Fructose-1,6-bisphosphatase class 1"/>
    <property type="match status" value="1"/>
</dbReference>
<reference evidence="16" key="1">
    <citation type="submission" date="2021-11" db="EMBL/GenBank/DDBJ databases">
        <authorList>
            <consortium name="Genoscope - CEA"/>
            <person name="William W."/>
        </authorList>
    </citation>
    <scope>NUCLEOTIDE SEQUENCE</scope>
</reference>
<dbReference type="GO" id="GO:0006094">
    <property type="term" value="P:gluconeogenesis"/>
    <property type="evidence" value="ECO:0007669"/>
    <property type="project" value="TreeGrafter"/>
</dbReference>
<dbReference type="InterPro" id="IPR033391">
    <property type="entry name" value="FBPase_N"/>
</dbReference>
<dbReference type="SUPFAM" id="SSF56655">
    <property type="entry name" value="Carbohydrate phosphatase"/>
    <property type="match status" value="1"/>
</dbReference>
<dbReference type="PIRSF" id="PIRSF000904">
    <property type="entry name" value="FBPtase_SBPase"/>
    <property type="match status" value="1"/>
</dbReference>
<dbReference type="Gene3D" id="3.30.540.10">
    <property type="entry name" value="Fructose-1,6-Bisphosphatase, subunit A, domain 1"/>
    <property type="match status" value="1"/>
</dbReference>
<comment type="caution">
    <text evidence="16">The sequence shown here is derived from an EMBL/GenBank/DDBJ whole genome shotgun (WGS) entry which is preliminary data.</text>
</comment>
<comment type="catalytic activity">
    <reaction evidence="1">
        <text>beta-D-fructose 1,6-bisphosphate + H2O = beta-D-fructose 6-phosphate + phosphate</text>
        <dbReference type="Rhea" id="RHEA:11064"/>
        <dbReference type="ChEBI" id="CHEBI:15377"/>
        <dbReference type="ChEBI" id="CHEBI:32966"/>
        <dbReference type="ChEBI" id="CHEBI:43474"/>
        <dbReference type="ChEBI" id="CHEBI:57634"/>
        <dbReference type="EC" id="3.1.3.11"/>
    </reaction>
</comment>
<keyword evidence="9 12" id="KW-0119">Carbohydrate metabolism</keyword>
<dbReference type="GO" id="GO:0042132">
    <property type="term" value="F:fructose 1,6-bisphosphate 1-phosphatase activity"/>
    <property type="evidence" value="ECO:0007669"/>
    <property type="project" value="UniProtKB-EC"/>
</dbReference>
<evidence type="ECO:0000256" key="13">
    <source>
        <dbReference type="SAM" id="SignalP"/>
    </source>
</evidence>
<dbReference type="InterPro" id="IPR000146">
    <property type="entry name" value="FBPase_class-1"/>
</dbReference>
<dbReference type="GO" id="GO:0005986">
    <property type="term" value="P:sucrose biosynthetic process"/>
    <property type="evidence" value="ECO:0007669"/>
    <property type="project" value="TreeGrafter"/>
</dbReference>
<keyword evidence="17" id="KW-1185">Reference proteome</keyword>
<comment type="cofactor">
    <cofactor evidence="2">
        <name>Mg(2+)</name>
        <dbReference type="ChEBI" id="CHEBI:18420"/>
    </cofactor>
</comment>
<dbReference type="GO" id="GO:0030388">
    <property type="term" value="P:fructose 1,6-bisphosphate metabolic process"/>
    <property type="evidence" value="ECO:0007669"/>
    <property type="project" value="TreeGrafter"/>
</dbReference>
<dbReference type="CDD" id="cd00354">
    <property type="entry name" value="FBPase"/>
    <property type="match status" value="1"/>
</dbReference>
<dbReference type="PROSITE" id="PS00124">
    <property type="entry name" value="FBPASE"/>
    <property type="match status" value="1"/>
</dbReference>
<evidence type="ECO:0000256" key="6">
    <source>
        <dbReference type="ARBA" id="ARBA00022723"/>
    </source>
</evidence>
<dbReference type="PIRSF" id="PIRSF500210">
    <property type="entry name" value="FBPtase"/>
    <property type="match status" value="1"/>
</dbReference>
<evidence type="ECO:0000256" key="11">
    <source>
        <dbReference type="ARBA" id="ARBA00032973"/>
    </source>
</evidence>
<evidence type="ECO:0000256" key="9">
    <source>
        <dbReference type="ARBA" id="ARBA00023277"/>
    </source>
</evidence>
<comment type="similarity">
    <text evidence="3 12">Belongs to the FBPase class 1 family.</text>
</comment>
<keyword evidence="13" id="KW-0732">Signal</keyword>
<evidence type="ECO:0000313" key="17">
    <source>
        <dbReference type="Proteomes" id="UP000789595"/>
    </source>
</evidence>
<evidence type="ECO:0000256" key="10">
    <source>
        <dbReference type="ARBA" id="ARBA00024331"/>
    </source>
</evidence>
<evidence type="ECO:0000256" key="4">
    <source>
        <dbReference type="ARBA" id="ARBA00011881"/>
    </source>
</evidence>
<dbReference type="PANTHER" id="PTHR11556:SF1">
    <property type="entry name" value="FRUCTOSE-BISPHOSPHATASE"/>
    <property type="match status" value="1"/>
</dbReference>